<feature type="binding site" evidence="7">
    <location>
        <position position="340"/>
    </location>
    <ligand>
        <name>Cu cation</name>
        <dbReference type="ChEBI" id="CHEBI:23378"/>
        <label>B</label>
    </ligand>
</feature>
<dbReference type="InterPro" id="IPR022740">
    <property type="entry name" value="Polyphenol_oxidase_C"/>
</dbReference>
<feature type="binding site" evidence="7">
    <location>
        <position position="208"/>
    </location>
    <ligand>
        <name>Cu cation</name>
        <dbReference type="ChEBI" id="CHEBI:23378"/>
        <label>A</label>
    </ligand>
</feature>
<dbReference type="PIRSF" id="PIRSF000290">
    <property type="entry name" value="PPO_plant"/>
    <property type="match status" value="1"/>
</dbReference>
<dbReference type="PANTHER" id="PTHR11474:SF108">
    <property type="entry name" value="TYROSINASE COPPER-BINDING DOMAIN-CONTAINING PROTEIN"/>
    <property type="match status" value="1"/>
</dbReference>
<dbReference type="GO" id="GO:0046872">
    <property type="term" value="F:metal ion binding"/>
    <property type="evidence" value="ECO:0007669"/>
    <property type="project" value="UniProtKB-KW"/>
</dbReference>
<comment type="caution">
    <text evidence="12">The sequence shown here is derived from an EMBL/GenBank/DDBJ whole genome shotgun (WGS) entry which is preliminary data.</text>
</comment>
<keyword evidence="13" id="KW-1185">Reference proteome</keyword>
<feature type="disulfide bond" evidence="8">
    <location>
        <begin position="115"/>
        <end position="179"/>
    </location>
</feature>
<comment type="cofactor">
    <cofactor evidence="7">
        <name>Cu(2+)</name>
        <dbReference type="ChEBI" id="CHEBI:29036"/>
    </cofactor>
    <text evidence="7">Binds 2 copper ions per subunit.</text>
</comment>
<proteinExistence type="inferred from homology"/>
<feature type="domain" description="Tyrosinase copper-binding" evidence="11">
    <location>
        <begin position="363"/>
        <end position="374"/>
    </location>
</feature>
<feature type="binding site" evidence="7">
    <location>
        <position position="370"/>
    </location>
    <ligand>
        <name>Cu cation</name>
        <dbReference type="ChEBI" id="CHEBI:23378"/>
        <label>B</label>
    </ligand>
</feature>
<evidence type="ECO:0000256" key="9">
    <source>
        <dbReference type="PIRSR" id="PIRSR000290-3"/>
    </source>
</evidence>
<evidence type="ECO:0000259" key="10">
    <source>
        <dbReference type="PROSITE" id="PS00497"/>
    </source>
</evidence>
<dbReference type="Proteomes" id="UP001210211">
    <property type="component" value="Unassembled WGS sequence"/>
</dbReference>
<evidence type="ECO:0000313" key="12">
    <source>
        <dbReference type="EMBL" id="KAJ3698925.1"/>
    </source>
</evidence>
<evidence type="ECO:0000259" key="11">
    <source>
        <dbReference type="PROSITE" id="PS00498"/>
    </source>
</evidence>
<evidence type="ECO:0000256" key="4">
    <source>
        <dbReference type="ARBA" id="ARBA00023002"/>
    </source>
</evidence>
<feature type="binding site" evidence="7">
    <location>
        <position position="178"/>
    </location>
    <ligand>
        <name>Cu cation</name>
        <dbReference type="ChEBI" id="CHEBI:23378"/>
        <label>A</label>
    </ligand>
</feature>
<evidence type="ECO:0000313" key="13">
    <source>
        <dbReference type="Proteomes" id="UP001210211"/>
    </source>
</evidence>
<dbReference type="GO" id="GO:0004097">
    <property type="term" value="F:catechol oxidase activity"/>
    <property type="evidence" value="ECO:0007669"/>
    <property type="project" value="InterPro"/>
</dbReference>
<comment type="similarity">
    <text evidence="1">Belongs to the tyrosinase family.</text>
</comment>
<dbReference type="InterPro" id="IPR016213">
    <property type="entry name" value="Polyphenol_oxidase"/>
</dbReference>
<dbReference type="InterPro" id="IPR002227">
    <property type="entry name" value="Tyrosinase_Cu-bd"/>
</dbReference>
<dbReference type="PROSITE" id="PS00498">
    <property type="entry name" value="TYROSINASE_2"/>
    <property type="match status" value="1"/>
</dbReference>
<protein>
    <recommendedName>
        <fullName evidence="10 11">Tyrosinase copper-binding domain-containing protein</fullName>
    </recommendedName>
</protein>
<feature type="binding site" evidence="7">
    <location>
        <position position="199"/>
    </location>
    <ligand>
        <name>Cu cation</name>
        <dbReference type="ChEBI" id="CHEBI:23378"/>
        <label>A</label>
    </ligand>
</feature>
<feature type="disulfide bond" evidence="8">
    <location>
        <begin position="101"/>
        <end position="116"/>
    </location>
</feature>
<dbReference type="Pfam" id="PF00264">
    <property type="entry name" value="Tyrosinase"/>
    <property type="match status" value="1"/>
</dbReference>
<evidence type="ECO:0000256" key="5">
    <source>
        <dbReference type="ARBA" id="ARBA00023008"/>
    </source>
</evidence>
<feature type="cross-link" description="2'-(S-cysteinyl)-histidine (Cys-His)" evidence="9">
    <location>
        <begin position="182"/>
        <end position="199"/>
    </location>
</feature>
<keyword evidence="4" id="KW-0560">Oxidoreductase</keyword>
<feature type="binding site" evidence="7">
    <location>
        <position position="336"/>
    </location>
    <ligand>
        <name>Cu cation</name>
        <dbReference type="ChEBI" id="CHEBI:23378"/>
        <label>B</label>
    </ligand>
</feature>
<evidence type="ECO:0000256" key="6">
    <source>
        <dbReference type="ARBA" id="ARBA00023157"/>
    </source>
</evidence>
<dbReference type="Pfam" id="PF12142">
    <property type="entry name" value="PPO1_DWL"/>
    <property type="match status" value="1"/>
</dbReference>
<evidence type="ECO:0000256" key="3">
    <source>
        <dbReference type="ARBA" id="ARBA00022784"/>
    </source>
</evidence>
<keyword evidence="2 7" id="KW-0479">Metal-binding</keyword>
<sequence length="593" mass="66679">MASLSQLITNPPCTIKRTSPATPSCPFLPAQARAPLSLCTHKRTPAISCSAKNQNSQNDNDSLNRRDVLIGLGGLYGAAAAVNTKQAAQAKPITTPEITKCGEANLPQGAVPTSCCPPASKKAPKLFNPPGLDTPLRVRPAAHLVDKAYIDKYSEAIRRMKALPADDPRSFRQQAMIHCAYCDAGYKQADFPNIELQVHSSWLFFPFHRCYLYFFERILGKLIDDPSFAMPFWNWDSPAGMTMPAMYTNPRSPLFNVFRNPAHMPPKLVDLDFGDKDEHNASHDNFSDSEMVQHNLRIMYRQMRTNSSTPELFFGKPYRAGGPVEPGAGSIEGIPHNSVHDWVGDPEQPNKEDMGSLYSAGRDPLFYAHHSNVDRMWNIWKTLGRRNVDICDTDYLDASFLLYDENAELVQITVADCLDSERYMRYKYQDVPIEWKDMKPKVKTRQTRSLRPKSTLKEAQFPLVLDSPVRATVRRPKTNRTELEKLLKEEILQINGIKLGRDVRMKFDVYVNVDNHETVAPAVREFIGSFTNVPHKHRHDQMDMGIETSIQFGLTEVIDDLGINGDETIEVTLVPRNGVGKVTITSITTNLSG</sequence>
<dbReference type="PROSITE" id="PS00497">
    <property type="entry name" value="TYROSINASE_1"/>
    <property type="match status" value="1"/>
</dbReference>
<keyword evidence="6 8" id="KW-1015">Disulfide bond</keyword>
<dbReference type="InterPro" id="IPR022739">
    <property type="entry name" value="Polyphenol_oxidase_cen"/>
</dbReference>
<reference evidence="12 13" key="1">
    <citation type="journal article" date="2022" name="Cell">
        <title>Repeat-based holocentromeres influence genome architecture and karyotype evolution.</title>
        <authorList>
            <person name="Hofstatter P.G."/>
            <person name="Thangavel G."/>
            <person name="Lux T."/>
            <person name="Neumann P."/>
            <person name="Vondrak T."/>
            <person name="Novak P."/>
            <person name="Zhang M."/>
            <person name="Costa L."/>
            <person name="Castellani M."/>
            <person name="Scott A."/>
            <person name="Toegelov H."/>
            <person name="Fuchs J."/>
            <person name="Mata-Sucre Y."/>
            <person name="Dias Y."/>
            <person name="Vanzela A.L.L."/>
            <person name="Huettel B."/>
            <person name="Almeida C.C.S."/>
            <person name="Simkova H."/>
            <person name="Souza G."/>
            <person name="Pedrosa-Harand A."/>
            <person name="Macas J."/>
            <person name="Mayer K.F.X."/>
            <person name="Houben A."/>
            <person name="Marques A."/>
        </authorList>
    </citation>
    <scope>NUCLEOTIDE SEQUENCE [LARGE SCALE GENOMIC DNA]</scope>
    <source>
        <strain evidence="12">RhyTen1mFocal</strain>
    </source>
</reference>
<organism evidence="12 13">
    <name type="scientific">Rhynchospora tenuis</name>
    <dbReference type="NCBI Taxonomy" id="198213"/>
    <lineage>
        <taxon>Eukaryota</taxon>
        <taxon>Viridiplantae</taxon>
        <taxon>Streptophyta</taxon>
        <taxon>Embryophyta</taxon>
        <taxon>Tracheophyta</taxon>
        <taxon>Spermatophyta</taxon>
        <taxon>Magnoliopsida</taxon>
        <taxon>Liliopsida</taxon>
        <taxon>Poales</taxon>
        <taxon>Cyperaceae</taxon>
        <taxon>Cyperoideae</taxon>
        <taxon>Rhynchosporeae</taxon>
        <taxon>Rhynchospora</taxon>
    </lineage>
</organism>
<dbReference type="InterPro" id="IPR050316">
    <property type="entry name" value="Tyrosinase/Hemocyanin"/>
</dbReference>
<accession>A0AAD5ZJG2</accession>
<gene>
    <name evidence="12" type="ORF">LUZ61_002630</name>
</gene>
<keyword evidence="3" id="KW-0883">Thioether bond</keyword>
<dbReference type="InterPro" id="IPR008922">
    <property type="entry name" value="Di-copper_centre_dom_sf"/>
</dbReference>
<dbReference type="AlphaFoldDB" id="A0AAD5ZJG2"/>
<evidence type="ECO:0000256" key="8">
    <source>
        <dbReference type="PIRSR" id="PIRSR000290-2"/>
    </source>
</evidence>
<feature type="domain" description="Tyrosinase copper-binding" evidence="10">
    <location>
        <begin position="199"/>
        <end position="216"/>
    </location>
</feature>
<evidence type="ECO:0000256" key="7">
    <source>
        <dbReference type="PIRSR" id="PIRSR000290-1"/>
    </source>
</evidence>
<dbReference type="SUPFAM" id="SSF48056">
    <property type="entry name" value="Di-copper centre-containing domain"/>
    <property type="match status" value="1"/>
</dbReference>
<dbReference type="EMBL" id="JAMRDG010000001">
    <property type="protein sequence ID" value="KAJ3698925.1"/>
    <property type="molecule type" value="Genomic_DNA"/>
</dbReference>
<evidence type="ECO:0000256" key="2">
    <source>
        <dbReference type="ARBA" id="ARBA00022723"/>
    </source>
</evidence>
<dbReference type="GO" id="GO:0046148">
    <property type="term" value="P:pigment biosynthetic process"/>
    <property type="evidence" value="ECO:0007669"/>
    <property type="project" value="InterPro"/>
</dbReference>
<keyword evidence="5 7" id="KW-0186">Copper</keyword>
<name>A0AAD5ZJG2_9POAL</name>
<dbReference type="Gene3D" id="1.10.1280.10">
    <property type="entry name" value="Di-copper center containing domain from catechol oxidase"/>
    <property type="match status" value="1"/>
</dbReference>
<dbReference type="Pfam" id="PF12143">
    <property type="entry name" value="PPO1_KFDV"/>
    <property type="match status" value="1"/>
</dbReference>
<dbReference type="PANTHER" id="PTHR11474">
    <property type="entry name" value="TYROSINASE FAMILY MEMBER"/>
    <property type="match status" value="1"/>
</dbReference>
<evidence type="ECO:0000256" key="1">
    <source>
        <dbReference type="ARBA" id="ARBA00009928"/>
    </source>
</evidence>
<dbReference type="PRINTS" id="PR00092">
    <property type="entry name" value="TYROSINASE"/>
</dbReference>